<dbReference type="EMBL" id="CP077717">
    <property type="protein sequence ID" value="QXJ27766.1"/>
    <property type="molecule type" value="Genomic_DNA"/>
</dbReference>
<dbReference type="AlphaFoldDB" id="A0A8F5GSI2"/>
<accession>A0A8F5GSI2</accession>
<reference evidence="2" key="1">
    <citation type="journal article" date="2021" name="Environ. Microbiol.">
        <title>New insights into the diversity and evolution of the archaeal mobilome from three complete genomes of Saccharolobus shibatae.</title>
        <authorList>
            <person name="Medvedeva S."/>
            <person name="Brandt D."/>
            <person name="Cvirkaite-Krupovic V."/>
            <person name="Liu Y."/>
            <person name="Severinov K."/>
            <person name="Ishino S."/>
            <person name="Ishino Y."/>
            <person name="Prangishvili D."/>
            <person name="Kalinowski J."/>
            <person name="Krupovic M."/>
        </authorList>
    </citation>
    <scope>NUCLEOTIDE SEQUENCE</scope>
    <source>
        <strain evidence="2">B12</strain>
    </source>
</reference>
<sequence>MQVERRKRGTMEIMLDILRSCDPECGVTRVIYGAGINYLVAQKYLDRLIKVGALSIKTENGKRIYEITEKGKLLRTHIEEFIKIRENLNLAKEKVIELLKTNTR</sequence>
<dbReference type="RefSeq" id="WP_218266957.1">
    <property type="nucleotide sequence ID" value="NZ_CP077717.1"/>
</dbReference>
<dbReference type="GeneID" id="65562238"/>
<dbReference type="KEGG" id="sshi:J5U23_00633"/>
<evidence type="ECO:0000259" key="1">
    <source>
        <dbReference type="Pfam" id="PF14947"/>
    </source>
</evidence>
<gene>
    <name evidence="2" type="ORF">J5U23_00633</name>
</gene>
<dbReference type="Pfam" id="PF14947">
    <property type="entry name" value="HTH_45"/>
    <property type="match status" value="1"/>
</dbReference>
<proteinExistence type="predicted"/>
<dbReference type="InterPro" id="IPR038723">
    <property type="entry name" value="ArnR1-like_HTH"/>
</dbReference>
<dbReference type="OrthoDB" id="34509at2157"/>
<dbReference type="Proteomes" id="UP000694018">
    <property type="component" value="Chromosome"/>
</dbReference>
<name>A0A8F5GSI2_SACSH</name>
<evidence type="ECO:0000313" key="3">
    <source>
        <dbReference type="Proteomes" id="UP000694018"/>
    </source>
</evidence>
<organism evidence="2 3">
    <name type="scientific">Saccharolobus shibatae (strain ATCC 51178 / DSM 5389 / JCM 8931 / NBRC 15437 / B12)</name>
    <name type="common">Sulfolobus shibatae</name>
    <dbReference type="NCBI Taxonomy" id="523848"/>
    <lineage>
        <taxon>Archaea</taxon>
        <taxon>Thermoproteota</taxon>
        <taxon>Thermoprotei</taxon>
        <taxon>Sulfolobales</taxon>
        <taxon>Sulfolobaceae</taxon>
        <taxon>Saccharolobus</taxon>
    </lineage>
</organism>
<feature type="domain" description="ArnR1-like winged helix-turn-helix" evidence="1">
    <location>
        <begin position="7"/>
        <end position="85"/>
    </location>
</feature>
<protein>
    <recommendedName>
        <fullName evidence="1">ArnR1-like winged helix-turn-helix domain-containing protein</fullName>
    </recommendedName>
</protein>
<evidence type="ECO:0000313" key="2">
    <source>
        <dbReference type="EMBL" id="QXJ27766.1"/>
    </source>
</evidence>